<keyword evidence="2" id="KW-1185">Reference proteome</keyword>
<comment type="caution">
    <text evidence="1">The sequence shown here is derived from an EMBL/GenBank/DDBJ whole genome shotgun (WGS) entry which is preliminary data.</text>
</comment>
<evidence type="ECO:0000313" key="2">
    <source>
        <dbReference type="Proteomes" id="UP000009319"/>
    </source>
</evidence>
<dbReference type="AlphaFoldDB" id="K0PUE0"/>
<sequence>MRLHGVYELGEVFEVSEGDELDDRLNRMVMVVDRRCICARVCPKNCQTMSTLQMSIIDNTRD</sequence>
<proteinExistence type="predicted"/>
<protein>
    <submittedName>
        <fullName evidence="1">Putative ferredoxin-3</fullName>
    </submittedName>
</protein>
<dbReference type="STRING" id="1211777.BN77_p270026"/>
<name>K0PUE0_9HYPH</name>
<organism evidence="1 2">
    <name type="scientific">Rhizobium mesoamericanum STM3625</name>
    <dbReference type="NCBI Taxonomy" id="1211777"/>
    <lineage>
        <taxon>Bacteria</taxon>
        <taxon>Pseudomonadati</taxon>
        <taxon>Pseudomonadota</taxon>
        <taxon>Alphaproteobacteria</taxon>
        <taxon>Hyphomicrobiales</taxon>
        <taxon>Rhizobiaceae</taxon>
        <taxon>Rhizobium/Agrobacterium group</taxon>
        <taxon>Rhizobium</taxon>
    </lineage>
</organism>
<dbReference type="Proteomes" id="UP000009319">
    <property type="component" value="Unassembled WGS sequence"/>
</dbReference>
<dbReference type="HOGENOM" id="CLU_2901147_0_0_5"/>
<gene>
    <name evidence="1" type="ORF">BN77_p270026</name>
</gene>
<dbReference type="EMBL" id="CANI01000090">
    <property type="protein sequence ID" value="CCM80351.1"/>
    <property type="molecule type" value="Genomic_DNA"/>
</dbReference>
<evidence type="ECO:0000313" key="1">
    <source>
        <dbReference type="EMBL" id="CCM80351.1"/>
    </source>
</evidence>
<accession>K0PUE0</accession>
<reference evidence="1 2" key="1">
    <citation type="journal article" date="2013" name="Genome Announc.">
        <title>Draft Genome Sequence of Rhizobium mesoamericanum STM3625, a Nitrogen-Fixing Symbiont of Mimosa pudica Isolated in French Guiana (South America).</title>
        <authorList>
            <person name="Moulin L."/>
            <person name="Mornico D."/>
            <person name="Melkonian R."/>
            <person name="Klonowska A."/>
        </authorList>
    </citation>
    <scope>NUCLEOTIDE SEQUENCE [LARGE SCALE GENOMIC DNA]</scope>
    <source>
        <strain evidence="1 2">STM3625</strain>
    </source>
</reference>